<evidence type="ECO:0000259" key="8">
    <source>
        <dbReference type="PROSITE" id="PS50928"/>
    </source>
</evidence>
<keyword evidence="5 7" id="KW-1133">Transmembrane helix</keyword>
<evidence type="ECO:0000256" key="5">
    <source>
        <dbReference type="ARBA" id="ARBA00022989"/>
    </source>
</evidence>
<feature type="transmembrane region" description="Helical" evidence="7">
    <location>
        <begin position="73"/>
        <end position="93"/>
    </location>
</feature>
<dbReference type="AlphaFoldDB" id="A0A1H7YV12"/>
<evidence type="ECO:0000256" key="2">
    <source>
        <dbReference type="ARBA" id="ARBA00022448"/>
    </source>
</evidence>
<keyword evidence="2 7" id="KW-0813">Transport</keyword>
<evidence type="ECO:0000256" key="1">
    <source>
        <dbReference type="ARBA" id="ARBA00004651"/>
    </source>
</evidence>
<evidence type="ECO:0000256" key="6">
    <source>
        <dbReference type="ARBA" id="ARBA00023136"/>
    </source>
</evidence>
<dbReference type="PROSITE" id="PS50928">
    <property type="entry name" value="ABC_TM1"/>
    <property type="match status" value="1"/>
</dbReference>
<dbReference type="PANTHER" id="PTHR30151">
    <property type="entry name" value="ALKANE SULFONATE ABC TRANSPORTER-RELATED, MEMBRANE SUBUNIT"/>
    <property type="match status" value="1"/>
</dbReference>
<comment type="subcellular location">
    <subcellularLocation>
        <location evidence="1 7">Cell membrane</location>
        <topology evidence="1 7">Multi-pass membrane protein</topology>
    </subcellularLocation>
</comment>
<dbReference type="InterPro" id="IPR035906">
    <property type="entry name" value="MetI-like_sf"/>
</dbReference>
<feature type="transmembrane region" description="Helical" evidence="7">
    <location>
        <begin position="131"/>
        <end position="150"/>
    </location>
</feature>
<feature type="transmembrane region" description="Helical" evidence="7">
    <location>
        <begin position="105"/>
        <end position="125"/>
    </location>
</feature>
<keyword evidence="3" id="KW-1003">Cell membrane</keyword>
<sequence>MSITSKASVKKAIPNKMYSLISLVAAISLWVFISSTKAHVVFATPKEVFLALKELFDSGRLFVHIGASLSRSLSGFGLAFICSLPVAFLMGWYKSCQLIFEPWIKFVKSIPPIAYISLVIVAQGVGESAKVTVIFVGSFLVMVINIYQGVKNVDVTMIKAAQVLGAKDFTIFTKIVLPASLPFILVGMRLGLASSLTTLIAAELTGAQVGLGQMIQEASMYFRMDIVLAGIIIIGIIGTILDQIVSFLERRLTSWQETRSM</sequence>
<keyword evidence="10" id="KW-1185">Reference proteome</keyword>
<evidence type="ECO:0000256" key="4">
    <source>
        <dbReference type="ARBA" id="ARBA00022692"/>
    </source>
</evidence>
<keyword evidence="4 7" id="KW-0812">Transmembrane</keyword>
<feature type="transmembrane region" description="Helical" evidence="7">
    <location>
        <begin position="171"/>
        <end position="192"/>
    </location>
</feature>
<dbReference type="Proteomes" id="UP000199158">
    <property type="component" value="Unassembled WGS sequence"/>
</dbReference>
<reference evidence="9 10" key="1">
    <citation type="submission" date="2016-10" db="EMBL/GenBank/DDBJ databases">
        <authorList>
            <person name="de Groot N.N."/>
        </authorList>
    </citation>
    <scope>NUCLEOTIDE SEQUENCE [LARGE SCALE GENOMIC DNA]</scope>
    <source>
        <strain evidence="9 10">CGMCC 1.5070</strain>
    </source>
</reference>
<dbReference type="GO" id="GO:0005886">
    <property type="term" value="C:plasma membrane"/>
    <property type="evidence" value="ECO:0007669"/>
    <property type="project" value="UniProtKB-SubCell"/>
</dbReference>
<gene>
    <name evidence="9" type="ORF">SAMN05216180_0255</name>
</gene>
<dbReference type="InterPro" id="IPR000515">
    <property type="entry name" value="MetI-like"/>
</dbReference>
<dbReference type="SUPFAM" id="SSF161098">
    <property type="entry name" value="MetI-like"/>
    <property type="match status" value="1"/>
</dbReference>
<evidence type="ECO:0000256" key="3">
    <source>
        <dbReference type="ARBA" id="ARBA00022475"/>
    </source>
</evidence>
<keyword evidence="6 7" id="KW-0472">Membrane</keyword>
<feature type="transmembrane region" description="Helical" evidence="7">
    <location>
        <begin position="220"/>
        <end position="241"/>
    </location>
</feature>
<comment type="similarity">
    <text evidence="7">Belongs to the binding-protein-dependent transport system permease family.</text>
</comment>
<dbReference type="CDD" id="cd06261">
    <property type="entry name" value="TM_PBP2"/>
    <property type="match status" value="1"/>
</dbReference>
<name>A0A1H7YV12_9FIRM</name>
<dbReference type="PANTHER" id="PTHR30151:SF0">
    <property type="entry name" value="ABC TRANSPORTER PERMEASE PROTEIN MJ0413-RELATED"/>
    <property type="match status" value="1"/>
</dbReference>
<evidence type="ECO:0000313" key="9">
    <source>
        <dbReference type="EMBL" id="SEM49755.1"/>
    </source>
</evidence>
<organism evidence="9 10">
    <name type="scientific">Hydrogenoanaerobacterium saccharovorans</name>
    <dbReference type="NCBI Taxonomy" id="474960"/>
    <lineage>
        <taxon>Bacteria</taxon>
        <taxon>Bacillati</taxon>
        <taxon>Bacillota</taxon>
        <taxon>Clostridia</taxon>
        <taxon>Eubacteriales</taxon>
        <taxon>Oscillospiraceae</taxon>
        <taxon>Hydrogenoanaerobacterium</taxon>
    </lineage>
</organism>
<proteinExistence type="inferred from homology"/>
<feature type="domain" description="ABC transmembrane type-1" evidence="8">
    <location>
        <begin position="65"/>
        <end position="245"/>
    </location>
</feature>
<dbReference type="RefSeq" id="WP_242943052.1">
    <property type="nucleotide sequence ID" value="NZ_FOCG01000001.1"/>
</dbReference>
<evidence type="ECO:0000313" key="10">
    <source>
        <dbReference type="Proteomes" id="UP000199158"/>
    </source>
</evidence>
<dbReference type="Pfam" id="PF00528">
    <property type="entry name" value="BPD_transp_1"/>
    <property type="match status" value="1"/>
</dbReference>
<dbReference type="GO" id="GO:0055085">
    <property type="term" value="P:transmembrane transport"/>
    <property type="evidence" value="ECO:0007669"/>
    <property type="project" value="InterPro"/>
</dbReference>
<dbReference type="STRING" id="474960.SAMN05216180_0255"/>
<protein>
    <submittedName>
        <fullName evidence="9">NitT/TauT family transport system permease protein</fullName>
    </submittedName>
</protein>
<accession>A0A1H7YV12</accession>
<dbReference type="Gene3D" id="1.10.3720.10">
    <property type="entry name" value="MetI-like"/>
    <property type="match status" value="1"/>
</dbReference>
<dbReference type="EMBL" id="FOCG01000001">
    <property type="protein sequence ID" value="SEM49755.1"/>
    <property type="molecule type" value="Genomic_DNA"/>
</dbReference>
<evidence type="ECO:0000256" key="7">
    <source>
        <dbReference type="RuleBase" id="RU363032"/>
    </source>
</evidence>